<dbReference type="Proteomes" id="UP000239724">
    <property type="component" value="Unassembled WGS sequence"/>
</dbReference>
<feature type="transmembrane region" description="Helical" evidence="8">
    <location>
        <begin position="350"/>
        <end position="371"/>
    </location>
</feature>
<keyword evidence="4" id="KW-0808">Transferase</keyword>
<reference evidence="10 11" key="1">
    <citation type="journal article" date="2018" name="Arch. Microbiol.">
        <title>New insights into the metabolic potential of the phototrophic purple bacterium Rhodopila globiformis DSM 161(T) from its draft genome sequence and evidence for a vanadium-dependent nitrogenase.</title>
        <authorList>
            <person name="Imhoff J.F."/>
            <person name="Rahn T."/>
            <person name="Kunzel S."/>
            <person name="Neulinger S.C."/>
        </authorList>
    </citation>
    <scope>NUCLEOTIDE SEQUENCE [LARGE SCALE GENOMIC DNA]</scope>
    <source>
        <strain evidence="10 11">DSM 161</strain>
    </source>
</reference>
<evidence type="ECO:0000313" key="11">
    <source>
        <dbReference type="Proteomes" id="UP000239724"/>
    </source>
</evidence>
<evidence type="ECO:0000256" key="6">
    <source>
        <dbReference type="ARBA" id="ARBA00022989"/>
    </source>
</evidence>
<dbReference type="AlphaFoldDB" id="A0A2S6MYA6"/>
<dbReference type="InterPro" id="IPR050297">
    <property type="entry name" value="LipidA_mod_glycosyltrf_83"/>
</dbReference>
<gene>
    <name evidence="10" type="ORF">CCS01_27795</name>
</gene>
<keyword evidence="3" id="KW-0328">Glycosyltransferase</keyword>
<keyword evidence="6 8" id="KW-1133">Transmembrane helix</keyword>
<feature type="transmembrane region" description="Helical" evidence="8">
    <location>
        <begin position="130"/>
        <end position="154"/>
    </location>
</feature>
<organism evidence="10 11">
    <name type="scientific">Rhodopila globiformis</name>
    <name type="common">Rhodopseudomonas globiformis</name>
    <dbReference type="NCBI Taxonomy" id="1071"/>
    <lineage>
        <taxon>Bacteria</taxon>
        <taxon>Pseudomonadati</taxon>
        <taxon>Pseudomonadota</taxon>
        <taxon>Alphaproteobacteria</taxon>
        <taxon>Acetobacterales</taxon>
        <taxon>Acetobacteraceae</taxon>
        <taxon>Rhodopila</taxon>
    </lineage>
</organism>
<dbReference type="EMBL" id="NHRY01000260">
    <property type="protein sequence ID" value="PPQ27353.1"/>
    <property type="molecule type" value="Genomic_DNA"/>
</dbReference>
<name>A0A2S6MYA6_RHOGL</name>
<keyword evidence="7 8" id="KW-0472">Membrane</keyword>
<dbReference type="GO" id="GO:0009103">
    <property type="term" value="P:lipopolysaccharide biosynthetic process"/>
    <property type="evidence" value="ECO:0007669"/>
    <property type="project" value="UniProtKB-ARBA"/>
</dbReference>
<feature type="domain" description="Glycosyltransferase RgtA/B/C/D-like" evidence="9">
    <location>
        <begin position="81"/>
        <end position="240"/>
    </location>
</feature>
<dbReference type="GO" id="GO:0016763">
    <property type="term" value="F:pentosyltransferase activity"/>
    <property type="evidence" value="ECO:0007669"/>
    <property type="project" value="TreeGrafter"/>
</dbReference>
<keyword evidence="2" id="KW-1003">Cell membrane</keyword>
<feature type="transmembrane region" description="Helical" evidence="8">
    <location>
        <begin position="299"/>
        <end position="317"/>
    </location>
</feature>
<evidence type="ECO:0000259" key="9">
    <source>
        <dbReference type="Pfam" id="PF13231"/>
    </source>
</evidence>
<comment type="subcellular location">
    <subcellularLocation>
        <location evidence="1">Cell membrane</location>
        <topology evidence="1">Multi-pass membrane protein</topology>
    </subcellularLocation>
</comment>
<accession>A0A2S6MYA6</accession>
<feature type="transmembrane region" description="Helical" evidence="8">
    <location>
        <begin position="106"/>
        <end position="124"/>
    </location>
</feature>
<protein>
    <recommendedName>
        <fullName evidence="9">Glycosyltransferase RgtA/B/C/D-like domain-containing protein</fullName>
    </recommendedName>
</protein>
<evidence type="ECO:0000256" key="3">
    <source>
        <dbReference type="ARBA" id="ARBA00022676"/>
    </source>
</evidence>
<evidence type="ECO:0000256" key="1">
    <source>
        <dbReference type="ARBA" id="ARBA00004651"/>
    </source>
</evidence>
<feature type="transmembrane region" description="Helical" evidence="8">
    <location>
        <begin position="224"/>
        <end position="243"/>
    </location>
</feature>
<evidence type="ECO:0000256" key="4">
    <source>
        <dbReference type="ARBA" id="ARBA00022679"/>
    </source>
</evidence>
<evidence type="ECO:0000313" key="10">
    <source>
        <dbReference type="EMBL" id="PPQ27353.1"/>
    </source>
</evidence>
<evidence type="ECO:0000256" key="2">
    <source>
        <dbReference type="ARBA" id="ARBA00022475"/>
    </source>
</evidence>
<feature type="transmembrane region" description="Helical" evidence="8">
    <location>
        <begin position="273"/>
        <end position="292"/>
    </location>
</feature>
<evidence type="ECO:0000256" key="5">
    <source>
        <dbReference type="ARBA" id="ARBA00022692"/>
    </source>
</evidence>
<proteinExistence type="predicted"/>
<dbReference type="PANTHER" id="PTHR33908:SF11">
    <property type="entry name" value="MEMBRANE PROTEIN"/>
    <property type="match status" value="1"/>
</dbReference>
<feature type="transmembrane region" description="Helical" evidence="8">
    <location>
        <begin position="186"/>
        <end position="212"/>
    </location>
</feature>
<feature type="transmembrane region" description="Helical" evidence="8">
    <location>
        <begin position="323"/>
        <end position="343"/>
    </location>
</feature>
<evidence type="ECO:0000256" key="8">
    <source>
        <dbReference type="SAM" id="Phobius"/>
    </source>
</evidence>
<evidence type="ECO:0000256" key="7">
    <source>
        <dbReference type="ARBA" id="ARBA00023136"/>
    </source>
</evidence>
<keyword evidence="5 8" id="KW-0812">Transmembrane</keyword>
<dbReference type="InterPro" id="IPR038731">
    <property type="entry name" value="RgtA/B/C-like"/>
</dbReference>
<sequence>MPAAARPAWRRAVAARLRMRSSDRGDIAIPNLLALPVRYPALVLAAAQLGLHIWCNGHYGVFRDELYFIACGWRPDWGYVDQPPLMPLIAASSWHIFTGSLRGLRVVPALAGAATVALTVRAAGELGGGLYARWLAGLCVMAAGVLQVFSVLLVTDTLQPLLWTALTLALMPALSGRNGWWWGVGALAGLAFLTKYMVLFQVASLGLGILAMPQRRVLGTHGPWLAALLALAIAAPNLAWQAAHGFPFLELGANAMAGKNIVLSPPAFLREQVLSLNPVTAPVWAAGLIALLTQRAFAGLRWIALGWVALMAMMLMIHAKPYYPAACYPMLMAAGAVALEAWLRPRPLRAAVVGTVIVGGVGLAPLFLPVLPVERFIAYQHALGLEPSTGENRALGTLPQYYADMFGWHALAAKVAQAYAALPAQERAQAVFFAGNYGEAAAVEVLDAGTVPVISAHNNYFLWGPGRYDGSVVLLLARPDRVPIGKFDSCSPVGITNAAYAMPDETGKLLLVCRNRHRLPPVSWPALKHYD</sequence>
<feature type="transmembrane region" description="Helical" evidence="8">
    <location>
        <begin position="161"/>
        <end position="180"/>
    </location>
</feature>
<keyword evidence="11" id="KW-1185">Reference proteome</keyword>
<comment type="caution">
    <text evidence="10">The sequence shown here is derived from an EMBL/GenBank/DDBJ whole genome shotgun (WGS) entry which is preliminary data.</text>
</comment>
<dbReference type="GO" id="GO:0005886">
    <property type="term" value="C:plasma membrane"/>
    <property type="evidence" value="ECO:0007669"/>
    <property type="project" value="UniProtKB-SubCell"/>
</dbReference>
<dbReference type="Pfam" id="PF13231">
    <property type="entry name" value="PMT_2"/>
    <property type="match status" value="1"/>
</dbReference>
<dbReference type="PANTHER" id="PTHR33908">
    <property type="entry name" value="MANNOSYLTRANSFERASE YKCB-RELATED"/>
    <property type="match status" value="1"/>
</dbReference>